<dbReference type="AlphaFoldDB" id="A0A183SJC2"/>
<reference evidence="1 2" key="2">
    <citation type="submission" date="2018-11" db="EMBL/GenBank/DDBJ databases">
        <authorList>
            <consortium name="Pathogen Informatics"/>
        </authorList>
    </citation>
    <scope>NUCLEOTIDE SEQUENCE [LARGE SCALE GENOMIC DNA]</scope>
    <source>
        <strain evidence="1 2">NST_G2</strain>
    </source>
</reference>
<organism evidence="3">
    <name type="scientific">Schistocephalus solidus</name>
    <name type="common">Tapeworm</name>
    <dbReference type="NCBI Taxonomy" id="70667"/>
    <lineage>
        <taxon>Eukaryota</taxon>
        <taxon>Metazoa</taxon>
        <taxon>Spiralia</taxon>
        <taxon>Lophotrochozoa</taxon>
        <taxon>Platyhelminthes</taxon>
        <taxon>Cestoda</taxon>
        <taxon>Eucestoda</taxon>
        <taxon>Diphyllobothriidea</taxon>
        <taxon>Diphyllobothriidae</taxon>
        <taxon>Schistocephalus</taxon>
    </lineage>
</organism>
<proteinExistence type="predicted"/>
<protein>
    <submittedName>
        <fullName evidence="3">VPS13_mid_rpt domain-containing protein</fullName>
    </submittedName>
</protein>
<keyword evidence="2" id="KW-1185">Reference proteome</keyword>
<dbReference type="EMBL" id="UYSU01032824">
    <property type="protein sequence ID" value="VDL90705.1"/>
    <property type="molecule type" value="Genomic_DNA"/>
</dbReference>
<evidence type="ECO:0000313" key="3">
    <source>
        <dbReference type="WBParaSite" id="SSLN_0000446701-mRNA-1"/>
    </source>
</evidence>
<reference evidence="3" key="1">
    <citation type="submission" date="2016-06" db="UniProtKB">
        <authorList>
            <consortium name="WormBaseParasite"/>
        </authorList>
    </citation>
    <scope>IDENTIFICATION</scope>
</reference>
<name>A0A183SJC2_SCHSO</name>
<evidence type="ECO:0000313" key="1">
    <source>
        <dbReference type="EMBL" id="VDL90705.1"/>
    </source>
</evidence>
<accession>A0A183SJC2</accession>
<sequence>MMPCQKVSLVLNEPFASFQKHGFPKSLEVVVNSAVFVSDLKMSDTVPARISRLQDSMAPSPADDIESTLCFQVSLPHVHPHHIGKFCG</sequence>
<dbReference type="Proteomes" id="UP000275846">
    <property type="component" value="Unassembled WGS sequence"/>
</dbReference>
<evidence type="ECO:0000313" key="2">
    <source>
        <dbReference type="Proteomes" id="UP000275846"/>
    </source>
</evidence>
<dbReference type="WBParaSite" id="SSLN_0000446701-mRNA-1">
    <property type="protein sequence ID" value="SSLN_0000446701-mRNA-1"/>
    <property type="gene ID" value="SSLN_0000446701"/>
</dbReference>
<gene>
    <name evidence="1" type="ORF">SSLN_LOCUS4320</name>
</gene>